<name>A0A0K2T4Y3_LEPSM</name>
<reference evidence="1" key="1">
    <citation type="submission" date="2014-05" db="EMBL/GenBank/DDBJ databases">
        <authorList>
            <person name="Chronopoulou M."/>
        </authorList>
    </citation>
    <scope>NUCLEOTIDE SEQUENCE</scope>
    <source>
        <tissue evidence="1">Whole organism</tissue>
    </source>
</reference>
<dbReference type="EMBL" id="HACA01003291">
    <property type="protein sequence ID" value="CDW20652.1"/>
    <property type="molecule type" value="Transcribed_RNA"/>
</dbReference>
<evidence type="ECO:0000313" key="1">
    <source>
        <dbReference type="EMBL" id="CDW20652.1"/>
    </source>
</evidence>
<dbReference type="AlphaFoldDB" id="A0A0K2T4Y3"/>
<accession>A0A0K2T4Y3</accession>
<proteinExistence type="predicted"/>
<organism evidence="1">
    <name type="scientific">Lepeophtheirus salmonis</name>
    <name type="common">Salmon louse</name>
    <name type="synonym">Caligus salmonis</name>
    <dbReference type="NCBI Taxonomy" id="72036"/>
    <lineage>
        <taxon>Eukaryota</taxon>
        <taxon>Metazoa</taxon>
        <taxon>Ecdysozoa</taxon>
        <taxon>Arthropoda</taxon>
        <taxon>Crustacea</taxon>
        <taxon>Multicrustacea</taxon>
        <taxon>Hexanauplia</taxon>
        <taxon>Copepoda</taxon>
        <taxon>Siphonostomatoida</taxon>
        <taxon>Caligidae</taxon>
        <taxon>Lepeophtheirus</taxon>
    </lineage>
</organism>
<protein>
    <submittedName>
        <fullName evidence="1">Uncharacterized protein</fullName>
    </submittedName>
</protein>
<sequence length="22" mass="2671">MNFNRKKLRSFFYSSMACSPKK</sequence>